<dbReference type="EMBL" id="KB933196">
    <property type="protein sequence ID" value="EON98768.1"/>
    <property type="molecule type" value="Genomic_DNA"/>
</dbReference>
<dbReference type="GeneID" id="19326289"/>
<gene>
    <name evidence="2" type="ORF">UCRPA7_5708</name>
</gene>
<protein>
    <submittedName>
        <fullName evidence="2">Uncharacterized protein</fullName>
    </submittedName>
</protein>
<dbReference type="AlphaFoldDB" id="R8BHI0"/>
<reference evidence="3" key="1">
    <citation type="journal article" date="2013" name="Genome Announc.">
        <title>Draft genome sequence of the ascomycete Phaeoacremonium aleophilum strain UCR-PA7, a causal agent of the esca disease complex in grapevines.</title>
        <authorList>
            <person name="Blanco-Ulate B."/>
            <person name="Rolshausen P."/>
            <person name="Cantu D."/>
        </authorList>
    </citation>
    <scope>NUCLEOTIDE SEQUENCE [LARGE SCALE GENOMIC DNA]</scope>
    <source>
        <strain evidence="3">UCR-PA7</strain>
    </source>
</reference>
<dbReference type="RefSeq" id="XP_007916443.1">
    <property type="nucleotide sequence ID" value="XM_007918252.1"/>
</dbReference>
<feature type="region of interest" description="Disordered" evidence="1">
    <location>
        <begin position="235"/>
        <end position="260"/>
    </location>
</feature>
<dbReference type="KEGG" id="tmn:UCRPA7_5708"/>
<sequence>MCKYWLQLCERCFTPRRGGYSSPNRNVTDGTCGHKKLSEHYALYPTLYWHERKRNRRLDGALLHNQVPNDVELHLRIWLTPGCKNCLGKKEVYTEEGKIETVQNAALVNAGTDEEEAELHEADFAYLQAKRVMCIFLEEYPTIQGALPGEFRKWQAWKKANPDPVLEQFHKWILKEDDDDGPTPRAKPQITGLPAGTLDLPLGSKDKATFNDPFAYLVGSWDEDAISEDARSLSLEYESDSSVPSEAVYYDSESNKENSN</sequence>
<evidence type="ECO:0000313" key="2">
    <source>
        <dbReference type="EMBL" id="EON98768.1"/>
    </source>
</evidence>
<dbReference type="Proteomes" id="UP000014074">
    <property type="component" value="Unassembled WGS sequence"/>
</dbReference>
<keyword evidence="3" id="KW-1185">Reference proteome</keyword>
<evidence type="ECO:0000313" key="3">
    <source>
        <dbReference type="Proteomes" id="UP000014074"/>
    </source>
</evidence>
<proteinExistence type="predicted"/>
<dbReference type="HOGENOM" id="CLU_1070335_0_0_1"/>
<feature type="region of interest" description="Disordered" evidence="1">
    <location>
        <begin position="176"/>
        <end position="198"/>
    </location>
</feature>
<accession>R8BHI0</accession>
<name>R8BHI0_PHAM7</name>
<organism evidence="2 3">
    <name type="scientific">Phaeoacremonium minimum (strain UCR-PA7)</name>
    <name type="common">Esca disease fungus</name>
    <name type="synonym">Togninia minima</name>
    <dbReference type="NCBI Taxonomy" id="1286976"/>
    <lineage>
        <taxon>Eukaryota</taxon>
        <taxon>Fungi</taxon>
        <taxon>Dikarya</taxon>
        <taxon>Ascomycota</taxon>
        <taxon>Pezizomycotina</taxon>
        <taxon>Sordariomycetes</taxon>
        <taxon>Sordariomycetidae</taxon>
        <taxon>Togniniales</taxon>
        <taxon>Togniniaceae</taxon>
        <taxon>Phaeoacremonium</taxon>
    </lineage>
</organism>
<evidence type="ECO:0000256" key="1">
    <source>
        <dbReference type="SAM" id="MobiDB-lite"/>
    </source>
</evidence>